<protein>
    <submittedName>
        <fullName evidence="1">Uncharacterized protein</fullName>
    </submittedName>
</protein>
<proteinExistence type="predicted"/>
<dbReference type="AlphaFoldDB" id="A0A9Q3H8G0"/>
<name>A0A9Q3H8G0_9BASI</name>
<organism evidence="1 2">
    <name type="scientific">Austropuccinia psidii MF-1</name>
    <dbReference type="NCBI Taxonomy" id="1389203"/>
    <lineage>
        <taxon>Eukaryota</taxon>
        <taxon>Fungi</taxon>
        <taxon>Dikarya</taxon>
        <taxon>Basidiomycota</taxon>
        <taxon>Pucciniomycotina</taxon>
        <taxon>Pucciniomycetes</taxon>
        <taxon>Pucciniales</taxon>
        <taxon>Sphaerophragmiaceae</taxon>
        <taxon>Austropuccinia</taxon>
    </lineage>
</organism>
<gene>
    <name evidence="1" type="ORF">O181_034832</name>
</gene>
<dbReference type="Proteomes" id="UP000765509">
    <property type="component" value="Unassembled WGS sequence"/>
</dbReference>
<reference evidence="1" key="1">
    <citation type="submission" date="2021-03" db="EMBL/GenBank/DDBJ databases">
        <title>Draft genome sequence of rust myrtle Austropuccinia psidii MF-1, a brazilian biotype.</title>
        <authorList>
            <person name="Quecine M.C."/>
            <person name="Pachon D.M.R."/>
            <person name="Bonatelli M.L."/>
            <person name="Correr F.H."/>
            <person name="Franceschini L.M."/>
            <person name="Leite T.F."/>
            <person name="Margarido G.R.A."/>
            <person name="Almeida C.A."/>
            <person name="Ferrarezi J.A."/>
            <person name="Labate C.A."/>
        </authorList>
    </citation>
    <scope>NUCLEOTIDE SEQUENCE</scope>
    <source>
        <strain evidence="1">MF-1</strain>
    </source>
</reference>
<evidence type="ECO:0000313" key="1">
    <source>
        <dbReference type="EMBL" id="MBW0495117.1"/>
    </source>
</evidence>
<evidence type="ECO:0000313" key="2">
    <source>
        <dbReference type="Proteomes" id="UP000765509"/>
    </source>
</evidence>
<accession>A0A9Q3H8G0</accession>
<sequence>MDLPALSFHASLEEKWDEEGEPEEIQNILKVVPPAYHHYLDVFPSMKAEKPPPHHTCDHLIELEESLPPVGVI</sequence>
<keyword evidence="2" id="KW-1185">Reference proteome</keyword>
<comment type="caution">
    <text evidence="1">The sequence shown here is derived from an EMBL/GenBank/DDBJ whole genome shotgun (WGS) entry which is preliminary data.</text>
</comment>
<dbReference type="EMBL" id="AVOT02012922">
    <property type="protein sequence ID" value="MBW0495117.1"/>
    <property type="molecule type" value="Genomic_DNA"/>
</dbReference>